<dbReference type="AlphaFoldDB" id="A0A392M6K8"/>
<dbReference type="PANTHER" id="PTHR19375">
    <property type="entry name" value="HEAT SHOCK PROTEIN 70KDA"/>
    <property type="match status" value="1"/>
</dbReference>
<dbReference type="InterPro" id="IPR029047">
    <property type="entry name" value="HSP70_peptide-bd_sf"/>
</dbReference>
<dbReference type="PRINTS" id="PR00301">
    <property type="entry name" value="HEATSHOCK70"/>
</dbReference>
<dbReference type="Pfam" id="PF00012">
    <property type="entry name" value="HSP70"/>
    <property type="match status" value="1"/>
</dbReference>
<dbReference type="FunFam" id="3.30.420.40:FF:000545">
    <property type="entry name" value="Endoplasmic reticulum chaperone BiP"/>
    <property type="match status" value="1"/>
</dbReference>
<comment type="similarity">
    <text evidence="1">Belongs to the heat shock protein 70 family.</text>
</comment>
<dbReference type="EMBL" id="LXQA010003605">
    <property type="protein sequence ID" value="MCH82378.1"/>
    <property type="molecule type" value="Genomic_DNA"/>
</dbReference>
<dbReference type="FunFam" id="2.60.34.10:FF:000012">
    <property type="entry name" value="Heat shock 70 kDa protein"/>
    <property type="match status" value="1"/>
</dbReference>
<dbReference type="SUPFAM" id="SSF53067">
    <property type="entry name" value="Actin-like ATPase domain"/>
    <property type="match status" value="2"/>
</dbReference>
<dbReference type="Gene3D" id="3.30.30.30">
    <property type="match status" value="1"/>
</dbReference>
<keyword evidence="2" id="KW-0547">Nucleotide-binding</keyword>
<gene>
    <name evidence="4" type="ORF">A2U01_0003181</name>
</gene>
<organism evidence="4 5">
    <name type="scientific">Trifolium medium</name>
    <dbReference type="NCBI Taxonomy" id="97028"/>
    <lineage>
        <taxon>Eukaryota</taxon>
        <taxon>Viridiplantae</taxon>
        <taxon>Streptophyta</taxon>
        <taxon>Embryophyta</taxon>
        <taxon>Tracheophyta</taxon>
        <taxon>Spermatophyta</taxon>
        <taxon>Magnoliopsida</taxon>
        <taxon>eudicotyledons</taxon>
        <taxon>Gunneridae</taxon>
        <taxon>Pentapetalae</taxon>
        <taxon>rosids</taxon>
        <taxon>fabids</taxon>
        <taxon>Fabales</taxon>
        <taxon>Fabaceae</taxon>
        <taxon>Papilionoideae</taxon>
        <taxon>50 kb inversion clade</taxon>
        <taxon>NPAAA clade</taxon>
        <taxon>Hologalegina</taxon>
        <taxon>IRL clade</taxon>
        <taxon>Trifolieae</taxon>
        <taxon>Trifolium</taxon>
    </lineage>
</organism>
<dbReference type="Proteomes" id="UP000265520">
    <property type="component" value="Unassembled WGS sequence"/>
</dbReference>
<evidence type="ECO:0000313" key="5">
    <source>
        <dbReference type="Proteomes" id="UP000265520"/>
    </source>
</evidence>
<evidence type="ECO:0000256" key="3">
    <source>
        <dbReference type="ARBA" id="ARBA00022840"/>
    </source>
</evidence>
<proteinExistence type="inferred from homology"/>
<keyword evidence="5" id="KW-1185">Reference proteome</keyword>
<evidence type="ECO:0000256" key="2">
    <source>
        <dbReference type="ARBA" id="ARBA00022741"/>
    </source>
</evidence>
<dbReference type="Gene3D" id="3.30.420.40">
    <property type="match status" value="2"/>
</dbReference>
<dbReference type="GO" id="GO:0140662">
    <property type="term" value="F:ATP-dependent protein folding chaperone"/>
    <property type="evidence" value="ECO:0007669"/>
    <property type="project" value="InterPro"/>
</dbReference>
<keyword evidence="3" id="KW-0067">ATP-binding</keyword>
<name>A0A392M6K8_9FABA</name>
<evidence type="ECO:0000313" key="4">
    <source>
        <dbReference type="EMBL" id="MCH82378.1"/>
    </source>
</evidence>
<dbReference type="InterPro" id="IPR043129">
    <property type="entry name" value="ATPase_NBD"/>
</dbReference>
<sequence>MLLWPFKVNSDSNDKPKVVVTCKGEEKHFFAEEISSMVLTKMREFAEVFLESPVKNAVITVPAYFNDSQRRATKDAGVIAGLNVIRIINEPTAAALAYGFQKRANCVEERKIFISDLGGGTFDVSLLTIKNNAFKVMATAGDTHLGGEDFDNRMVNHFVNELKRKNKVDISENSKALRKLRTACERAKRTLSYDTEATIDIDAICQSVDFCSSITRAKFEQLNSDLFEKCMETVKGCFSDAKIDKSSIDDVVLVGGSSRIPKVQTLLQNFFSGKDIFKSINPDEAVAYGAAVQAALLSGGIKTVPNMTLEDVIPLSLGTSLRGDIMDIVIPRNTCIPVKKTKIYVTAYDNQCSVLNEVYEGERIIASENNLLGFFNLSIPCSPRGLPHKVCFEIDADGILNVSCEDETSGNKKDITITNENGRLSTVEIQRMIQEAENFKAEDMKFKEKVNAINA</sequence>
<dbReference type="Gene3D" id="3.90.640.10">
    <property type="entry name" value="Actin, Chain A, domain 4"/>
    <property type="match status" value="1"/>
</dbReference>
<dbReference type="SUPFAM" id="SSF100920">
    <property type="entry name" value="Heat shock protein 70kD (HSP70), peptide-binding domain"/>
    <property type="match status" value="1"/>
</dbReference>
<protein>
    <submittedName>
        <fullName evidence="4">Heat-shock protein</fullName>
    </submittedName>
</protein>
<dbReference type="PROSITE" id="PS01036">
    <property type="entry name" value="HSP70_3"/>
    <property type="match status" value="1"/>
</dbReference>
<evidence type="ECO:0000256" key="1">
    <source>
        <dbReference type="ARBA" id="ARBA00007381"/>
    </source>
</evidence>
<dbReference type="GO" id="GO:0005524">
    <property type="term" value="F:ATP binding"/>
    <property type="evidence" value="ECO:0007669"/>
    <property type="project" value="UniProtKB-KW"/>
</dbReference>
<comment type="caution">
    <text evidence="4">The sequence shown here is derived from an EMBL/GenBank/DDBJ whole genome shotgun (WGS) entry which is preliminary data.</text>
</comment>
<dbReference type="InterPro" id="IPR018181">
    <property type="entry name" value="Heat_shock_70_CS"/>
</dbReference>
<dbReference type="InterPro" id="IPR013126">
    <property type="entry name" value="Hsp_70_fam"/>
</dbReference>
<accession>A0A392M6K8</accession>
<reference evidence="4 5" key="1">
    <citation type="journal article" date="2018" name="Front. Plant Sci.">
        <title>Red Clover (Trifolium pratense) and Zigzag Clover (T. medium) - A Picture of Genomic Similarities and Differences.</title>
        <authorList>
            <person name="Dluhosova J."/>
            <person name="Istvanek J."/>
            <person name="Nedelnik J."/>
            <person name="Repkova J."/>
        </authorList>
    </citation>
    <scope>NUCLEOTIDE SEQUENCE [LARGE SCALE GENOMIC DNA]</scope>
    <source>
        <strain evidence="5">cv. 10/8</strain>
        <tissue evidence="4">Leaf</tissue>
    </source>
</reference>
<dbReference type="Gene3D" id="2.60.34.10">
    <property type="entry name" value="Substrate Binding Domain Of DNAk, Chain A, domain 1"/>
    <property type="match status" value="1"/>
</dbReference>